<comment type="caution">
    <text evidence="7">The sequence shown here is derived from an EMBL/GenBank/DDBJ whole genome shotgun (WGS) entry which is preliminary data.</text>
</comment>
<evidence type="ECO:0000256" key="3">
    <source>
        <dbReference type="ARBA" id="ARBA00022837"/>
    </source>
</evidence>
<dbReference type="InterPro" id="IPR003961">
    <property type="entry name" value="FN3_dom"/>
</dbReference>
<sequence>MRYRVSSRLWSPARFRKAVVAAVAAGLGSVFVIGVPASADDEPAVMTGWMGEFAEGDADTHTATLAITTEPAPAEPVTLRVSVEEDVNAADNGGRGHATAGVDFDPVAETDVVYDPDSDIGAATVDVTIHGDKLFEPMETFSVVVDGVAHSVILTDDDMPALTPVGFTKKEGSTVDLSATVNDPVDERTPFYAHVITDQFPGEGPAAKPADIDASRLVEYGSIEPGQNTIDLGSIDLLADKTDEFDEQVMIVVGVGGQDGFGVIGTIQDADDELPPTIVASPPGDMAMREGASYEVPFDLEFGDGNEATKTEKPVSASWTLTPGSATEGDDYQEPATGRVDFDPSGRGTVHFATVDDDDWESAETVSLSLQDPENASGVPDNPVTLTITDDESYVAPEYTITPEVAATEGQEGPARFRVTLAEPSDQDEFFDVYFTDDSTGVGDYSAPMKLKIDAGAEYADVDVLILDDAAYEATETATVKVQLDGEESGQSGALTIADDDDAPELTVSSFDEEEGATEALGATVRNTAQDAIPWTAKVEGISDSPAEAGDFTTDGLTLSGSLLPGDARIDLGNTDLAVDLTDEFAEKVRVTIDLGADGSLGHYSAESTIEDGETELPPNVVVPTEIEAVEGQTTELVADLDFSADGNTAVKTEKPIVLLPDLSSETATEDVDYQGFIFGSRQITFTPPSAQESFGIEVLPDDEAENGETVTVRLSQGGDSANATAITPSNEVTVKLVDPAPPTGFTVTSEVTAVEGQAEPARFTVQLDEAAQVDTYFDVTLTDESTDAGDRTEPPMKLKIDAGRDSGTIDVPILGDSMYEAVEKAGLQVVQDGQEAGQTGTLVITDDDPAPTIALNAVAGAEGGTIDVVATPTGVAQDDMKYSLIPIGDAANGANAAESNDYSASADFAVLPAGSTGPVTLKTISLLDDAIDEPVETLKVTADNVTLEPGTVAPVETRYTITDDPADLPPTVSLGDAVVPENAGFADVPVRLTFTGGNAATSTEQPVSISYQVLPGTANAADYLADGVASLTVPAGRPEDTIRIPVVDDRLREKAEAFQVQVLSVGPTGATIGGDVGAVVILESDLDVKVPSFTVTGDARAPEGGVATFRITLSERAEEDVDFTIGMQPGTATPSGNDEGETDYTDPPRTVRIPQGATSATVDVPIRQDTVWEGDESARLAVEVAPGELGAAGPTQQGQLTIADDETKPVITLSQTSATLTEGDTFELGGTTKGVAQRDLDFDRPVVASSVENTDYDLTDDDITIPGGTPSGTRIKLGTIHFNRDATDEDTETIKISFGGNVLTFQVADDPSDTPPAVTIGDETVGESDGSAEVTVSLVFSGVTKATERTIAVPWATVDGTADAGKDYTKSSGQLKLTSESPTAVIRVPVLADKRDEQNQTFTVRLGAPSPTGVTLAKSEAKVTIVDDDKPSAPTLVAPTSVVGVGRVTLSGVAGANAKVELLTAAGTTGGSFRTVLTAKADDDGVYQFTPNFTLGYRVMARANGLSSPIRTVQVKQDPALVVVSSSKRTVTLSVKGDPDEPDQRVIIQQKVSGEWREADTGELNGAGKFTTTLKSLKSGSTYVYRAVIASTPSLGVLSGASDPVTVKVK</sequence>
<dbReference type="SUPFAM" id="SSF141072">
    <property type="entry name" value="CalX-like"/>
    <property type="match status" value="8"/>
</dbReference>
<keyword evidence="3" id="KW-0106">Calcium</keyword>
<feature type="region of interest" description="Disordered" evidence="5">
    <location>
        <begin position="307"/>
        <end position="334"/>
    </location>
</feature>
<dbReference type="PANTHER" id="PTHR11878">
    <property type="entry name" value="SODIUM/CALCIUM EXCHANGER"/>
    <property type="match status" value="1"/>
</dbReference>
<reference evidence="7 8" key="1">
    <citation type="submission" date="2020-08" db="EMBL/GenBank/DDBJ databases">
        <title>Sequencing the genomes of 1000 actinobacteria strains.</title>
        <authorList>
            <person name="Klenk H.-P."/>
        </authorList>
    </citation>
    <scope>NUCLEOTIDE SEQUENCE [LARGE SCALE GENOMIC DNA]</scope>
    <source>
        <strain evidence="7 8">DSM 45809</strain>
    </source>
</reference>
<evidence type="ECO:0000313" key="7">
    <source>
        <dbReference type="EMBL" id="MBB4736612.1"/>
    </source>
</evidence>
<name>A0A7W7GQV0_9ACTN</name>
<accession>A0A7W7GQV0</accession>
<dbReference type="InterPro" id="IPR051171">
    <property type="entry name" value="CaCA"/>
</dbReference>
<keyword evidence="8" id="KW-1185">Reference proteome</keyword>
<evidence type="ECO:0000256" key="1">
    <source>
        <dbReference type="ARBA" id="ARBA00022729"/>
    </source>
</evidence>
<feature type="region of interest" description="Disordered" evidence="5">
    <location>
        <begin position="1129"/>
        <end position="1154"/>
    </location>
</feature>
<feature type="domain" description="Fibronectin type-III" evidence="6">
    <location>
        <begin position="1516"/>
        <end position="1611"/>
    </location>
</feature>
<dbReference type="Pfam" id="PF03160">
    <property type="entry name" value="Calx-beta"/>
    <property type="match status" value="8"/>
</dbReference>
<dbReference type="GO" id="GO:0030001">
    <property type="term" value="P:metal ion transport"/>
    <property type="evidence" value="ECO:0007669"/>
    <property type="project" value="TreeGrafter"/>
</dbReference>
<evidence type="ECO:0000313" key="8">
    <source>
        <dbReference type="Proteomes" id="UP000546162"/>
    </source>
</evidence>
<evidence type="ECO:0000256" key="4">
    <source>
        <dbReference type="ARBA" id="ARBA00023065"/>
    </source>
</evidence>
<dbReference type="Proteomes" id="UP000546162">
    <property type="component" value="Unassembled WGS sequence"/>
</dbReference>
<dbReference type="PANTHER" id="PTHR11878:SF65">
    <property type="entry name" value="NA_CA-EXCHANGE PROTEIN, ISOFORM G"/>
    <property type="match status" value="1"/>
</dbReference>
<dbReference type="InterPro" id="IPR003644">
    <property type="entry name" value="Calx_beta"/>
</dbReference>
<proteinExistence type="predicted"/>
<gene>
    <name evidence="7" type="ORF">BJY16_000071</name>
</gene>
<dbReference type="SMART" id="SM00237">
    <property type="entry name" value="Calx_beta"/>
    <property type="match status" value="2"/>
</dbReference>
<evidence type="ECO:0000256" key="2">
    <source>
        <dbReference type="ARBA" id="ARBA00022737"/>
    </source>
</evidence>
<dbReference type="PROSITE" id="PS50853">
    <property type="entry name" value="FN3"/>
    <property type="match status" value="1"/>
</dbReference>
<protein>
    <recommendedName>
        <fullName evidence="6">Fibronectin type-III domain-containing protein</fullName>
    </recommendedName>
</protein>
<keyword evidence="2" id="KW-0677">Repeat</keyword>
<evidence type="ECO:0000256" key="5">
    <source>
        <dbReference type="SAM" id="MobiDB-lite"/>
    </source>
</evidence>
<keyword evidence="1" id="KW-0732">Signal</keyword>
<keyword evidence="4" id="KW-0813">Transport</keyword>
<dbReference type="RefSeq" id="WP_185037142.1">
    <property type="nucleotide sequence ID" value="NZ_BAABFG010000005.1"/>
</dbReference>
<keyword evidence="4" id="KW-0406">Ion transport</keyword>
<dbReference type="Gene3D" id="2.60.40.2030">
    <property type="match status" value="8"/>
</dbReference>
<evidence type="ECO:0000259" key="6">
    <source>
        <dbReference type="PROSITE" id="PS50853"/>
    </source>
</evidence>
<dbReference type="GO" id="GO:0007154">
    <property type="term" value="P:cell communication"/>
    <property type="evidence" value="ECO:0007669"/>
    <property type="project" value="InterPro"/>
</dbReference>
<dbReference type="InterPro" id="IPR038081">
    <property type="entry name" value="CalX-like_sf"/>
</dbReference>
<dbReference type="GO" id="GO:0016020">
    <property type="term" value="C:membrane"/>
    <property type="evidence" value="ECO:0007669"/>
    <property type="project" value="InterPro"/>
</dbReference>
<organism evidence="7 8">
    <name type="scientific">Actinoplanes octamycinicus</name>
    <dbReference type="NCBI Taxonomy" id="135948"/>
    <lineage>
        <taxon>Bacteria</taxon>
        <taxon>Bacillati</taxon>
        <taxon>Actinomycetota</taxon>
        <taxon>Actinomycetes</taxon>
        <taxon>Micromonosporales</taxon>
        <taxon>Micromonosporaceae</taxon>
        <taxon>Actinoplanes</taxon>
    </lineage>
</organism>
<dbReference type="EMBL" id="JACHNB010000001">
    <property type="protein sequence ID" value="MBB4736612.1"/>
    <property type="molecule type" value="Genomic_DNA"/>
</dbReference>